<dbReference type="InterPro" id="IPR000118">
    <property type="entry name" value="Granulin"/>
</dbReference>
<dbReference type="Gene3D" id="2.10.25.160">
    <property type="entry name" value="Granulin"/>
    <property type="match status" value="1"/>
</dbReference>
<dbReference type="SMART" id="SM00277">
    <property type="entry name" value="GRAN"/>
    <property type="match status" value="1"/>
</dbReference>
<dbReference type="KEGG" id="goe:100897493"/>
<evidence type="ECO:0000256" key="2">
    <source>
        <dbReference type="SAM" id="SignalP"/>
    </source>
</evidence>
<proteinExistence type="predicted"/>
<dbReference type="GO" id="GO:0008233">
    <property type="term" value="F:peptidase activity"/>
    <property type="evidence" value="ECO:0007669"/>
    <property type="project" value="UniProtKB-KW"/>
</dbReference>
<protein>
    <submittedName>
        <fullName evidence="5">Probable cysteine protease RD21B</fullName>
    </submittedName>
</protein>
<evidence type="ECO:0000256" key="1">
    <source>
        <dbReference type="ARBA" id="ARBA00023157"/>
    </source>
</evidence>
<accession>A0AAJ6QWM8</accession>
<keyword evidence="5" id="KW-0378">Hydrolase</keyword>
<keyword evidence="2" id="KW-0732">Signal</keyword>
<keyword evidence="1" id="KW-1015">Disulfide bond</keyword>
<evidence type="ECO:0000259" key="3">
    <source>
        <dbReference type="SMART" id="SM00277"/>
    </source>
</evidence>
<dbReference type="Proteomes" id="UP000694867">
    <property type="component" value="Unplaced"/>
</dbReference>
<dbReference type="InterPro" id="IPR037277">
    <property type="entry name" value="Granulin_sf"/>
</dbReference>
<dbReference type="AlphaFoldDB" id="A0AAJ6QWM8"/>
<keyword evidence="5" id="KW-0645">Protease</keyword>
<evidence type="ECO:0000313" key="5">
    <source>
        <dbReference type="RefSeq" id="XP_003746172.1"/>
    </source>
</evidence>
<evidence type="ECO:0000313" key="4">
    <source>
        <dbReference type="Proteomes" id="UP000694867"/>
    </source>
</evidence>
<reference evidence="5" key="1">
    <citation type="submission" date="2025-08" db="UniProtKB">
        <authorList>
            <consortium name="RefSeq"/>
        </authorList>
    </citation>
    <scope>IDENTIFICATION</scope>
</reference>
<sequence>MKSSRVLIVLLLFTSELSLSVNSKKSPGKESVINYKYGKRRYHALVCDESQTLCADRKGRYRCCGTEEASCCEGGESCCPKDYYCSFKTKSCCKMPTAFVLRKTEVTPDCSMNWMKTKIPKKE</sequence>
<dbReference type="GeneID" id="100897493"/>
<feature type="chain" id="PRO_5042562545" evidence="2">
    <location>
        <begin position="21"/>
        <end position="123"/>
    </location>
</feature>
<feature type="signal peptide" evidence="2">
    <location>
        <begin position="1"/>
        <end position="20"/>
    </location>
</feature>
<dbReference type="GO" id="GO:0006508">
    <property type="term" value="P:proteolysis"/>
    <property type="evidence" value="ECO:0007669"/>
    <property type="project" value="UniProtKB-KW"/>
</dbReference>
<dbReference type="Pfam" id="PF00396">
    <property type="entry name" value="Granulin"/>
    <property type="match status" value="1"/>
</dbReference>
<name>A0AAJ6QWM8_9ACAR</name>
<keyword evidence="4" id="KW-1185">Reference proteome</keyword>
<feature type="domain" description="Granulins" evidence="3">
    <location>
        <begin position="47"/>
        <end position="92"/>
    </location>
</feature>
<gene>
    <name evidence="5" type="primary">LOC100897493</name>
</gene>
<dbReference type="RefSeq" id="XP_003746172.1">
    <property type="nucleotide sequence ID" value="XM_003746124.2"/>
</dbReference>
<organism evidence="4 5">
    <name type="scientific">Galendromus occidentalis</name>
    <name type="common">western predatory mite</name>
    <dbReference type="NCBI Taxonomy" id="34638"/>
    <lineage>
        <taxon>Eukaryota</taxon>
        <taxon>Metazoa</taxon>
        <taxon>Ecdysozoa</taxon>
        <taxon>Arthropoda</taxon>
        <taxon>Chelicerata</taxon>
        <taxon>Arachnida</taxon>
        <taxon>Acari</taxon>
        <taxon>Parasitiformes</taxon>
        <taxon>Mesostigmata</taxon>
        <taxon>Gamasina</taxon>
        <taxon>Phytoseioidea</taxon>
        <taxon>Phytoseiidae</taxon>
        <taxon>Typhlodrominae</taxon>
        <taxon>Galendromus</taxon>
    </lineage>
</organism>